<evidence type="ECO:0008006" key="3">
    <source>
        <dbReference type="Google" id="ProtNLM"/>
    </source>
</evidence>
<feature type="region of interest" description="Disordered" evidence="1">
    <location>
        <begin position="54"/>
        <end position="84"/>
    </location>
</feature>
<proteinExistence type="predicted"/>
<dbReference type="AlphaFoldDB" id="A0A645ABY3"/>
<feature type="compositionally biased region" description="Basic and acidic residues" evidence="1">
    <location>
        <begin position="64"/>
        <end position="84"/>
    </location>
</feature>
<gene>
    <name evidence="2" type="ORF">SDC9_97279</name>
</gene>
<comment type="caution">
    <text evidence="2">The sequence shown here is derived from an EMBL/GenBank/DDBJ whole genome shotgun (WGS) entry which is preliminary data.</text>
</comment>
<reference evidence="2" key="1">
    <citation type="submission" date="2019-08" db="EMBL/GenBank/DDBJ databases">
        <authorList>
            <person name="Kucharzyk K."/>
            <person name="Murdoch R.W."/>
            <person name="Higgins S."/>
            <person name="Loffler F."/>
        </authorList>
    </citation>
    <scope>NUCLEOTIDE SEQUENCE</scope>
</reference>
<dbReference type="EMBL" id="VSSQ01013011">
    <property type="protein sequence ID" value="MPM50537.1"/>
    <property type="molecule type" value="Genomic_DNA"/>
</dbReference>
<protein>
    <recommendedName>
        <fullName evidence="3">ATP synthase subunit alpha</fullName>
    </recommendedName>
</protein>
<dbReference type="SUPFAM" id="SSF47917">
    <property type="entry name" value="C-terminal domain of alpha and beta subunits of F1 ATP synthase"/>
    <property type="match status" value="1"/>
</dbReference>
<dbReference type="InterPro" id="IPR038376">
    <property type="entry name" value="ATP_synth_asu_C_sf"/>
</dbReference>
<sequence length="84" mass="9635">MAVDDVLRFEREYLEFLRRNTALLTTIRDSGKLDDETKAGLEKALADFRQEFRTSEGKPLGTEPEPKKIGDEDVEHEQIVVKKA</sequence>
<name>A0A645ABY3_9ZZZZ</name>
<evidence type="ECO:0000256" key="1">
    <source>
        <dbReference type="SAM" id="MobiDB-lite"/>
    </source>
</evidence>
<organism evidence="2">
    <name type="scientific">bioreactor metagenome</name>
    <dbReference type="NCBI Taxonomy" id="1076179"/>
    <lineage>
        <taxon>unclassified sequences</taxon>
        <taxon>metagenomes</taxon>
        <taxon>ecological metagenomes</taxon>
    </lineage>
</organism>
<accession>A0A645ABY3</accession>
<dbReference type="Gene3D" id="1.20.150.20">
    <property type="entry name" value="ATP synthase alpha/beta chain, C-terminal domain"/>
    <property type="match status" value="1"/>
</dbReference>
<evidence type="ECO:0000313" key="2">
    <source>
        <dbReference type="EMBL" id="MPM50537.1"/>
    </source>
</evidence>